<dbReference type="EMBL" id="MPNX01000003">
    <property type="protein sequence ID" value="OOY35774.1"/>
    <property type="molecule type" value="Genomic_DNA"/>
</dbReference>
<gene>
    <name evidence="4" type="ORF">BOV88_03820</name>
</gene>
<feature type="transmembrane region" description="Helical" evidence="1">
    <location>
        <begin position="269"/>
        <end position="294"/>
    </location>
</feature>
<dbReference type="Gene3D" id="3.20.20.450">
    <property type="entry name" value="EAL domain"/>
    <property type="match status" value="1"/>
</dbReference>
<dbReference type="SMART" id="SM00052">
    <property type="entry name" value="EAL"/>
    <property type="match status" value="1"/>
</dbReference>
<dbReference type="InterPro" id="IPR043128">
    <property type="entry name" value="Rev_trsase/Diguanyl_cyclase"/>
</dbReference>
<dbReference type="CDD" id="cd01948">
    <property type="entry name" value="EAL"/>
    <property type="match status" value="1"/>
</dbReference>
<dbReference type="RefSeq" id="WP_078459033.1">
    <property type="nucleotide sequence ID" value="NZ_MPNX01000003.1"/>
</dbReference>
<dbReference type="GO" id="GO:0071111">
    <property type="term" value="F:cyclic-guanylate-specific phosphodiesterase activity"/>
    <property type="evidence" value="ECO:0007669"/>
    <property type="project" value="InterPro"/>
</dbReference>
<dbReference type="SMART" id="SM00267">
    <property type="entry name" value="GGDEF"/>
    <property type="match status" value="1"/>
</dbReference>
<dbReference type="PANTHER" id="PTHR33121:SF71">
    <property type="entry name" value="OXYGEN SENSOR PROTEIN DOSP"/>
    <property type="match status" value="1"/>
</dbReference>
<dbReference type="InterPro" id="IPR050706">
    <property type="entry name" value="Cyclic-di-GMP_PDE-like"/>
</dbReference>
<keyword evidence="1" id="KW-1133">Transmembrane helix</keyword>
<evidence type="ECO:0000259" key="3">
    <source>
        <dbReference type="PROSITE" id="PS50887"/>
    </source>
</evidence>
<dbReference type="CDD" id="cd12912">
    <property type="entry name" value="PDC2_MCP_like"/>
    <property type="match status" value="1"/>
</dbReference>
<evidence type="ECO:0000259" key="2">
    <source>
        <dbReference type="PROSITE" id="PS50883"/>
    </source>
</evidence>
<sequence length="785" mass="88295">MDLFEKPSLKFVLFLAFSIMSVIPVLLLGWWVVDSARESEYKAVEEKHLLVAKYITLALSRYAQDTASILEHYSTMPLDELDESNNRLLRSQNITSIRVFNNNVEQLISIATENGSEPPPLTAAQLEAVIANAETDRTLFLPVQTNSNGQPTIIITPIVLDNSILIAEMETGYISQLQAQVKFGKLGHAAIVDQTGNVLAHPMPEWELQVKNISKVSAVKRMMNREIGVEEFYSPAKKADMISGFSFVQETGWGVMVPQPVSELEENIAFIKLAILGVGVLGIALAMLISWFLAKKMARPSQELAELANHFEVNEMQPAPEPVRSYTREQYELSLSFHNMTHALQDKNSELLYQSQHDPLTGLANRNLLKKYLQEKINKQESFIFALLDLNDFKDVNDHWSHAHGDELLQHVANRLIDAMSKKGLVSRIGGDEFAIVFDADVTKEKAESLVELLRGRLKQSYQVIQDTLSIDCCCGLSCYPQDAKNRSDLMKCADLAMYAAKKENNTTFQWYQPQMRADLNERVELTHILGEAIKKDEFIIHYQPIIDVNNYSIQGFEALVRWQHLTKGVIPPGQFIPLAENSGQIIPLGELILDSVCKDISLWNQQVGTSVPIAVNLSVRQFDDPDLAKKIEETISRYKIVPGNVEFEITESLFAENSFQIQDLLNKIIDIGCKFSIDDFGTNQSSLSRLKNFEFHRIKIDKSFITELNSNEKAERILASIVNIGKTLKMSVIIEGVETQDQLHVVQALGCNYIQGFLFSPGVNFEAATRLLKNKTINPGDMKG</sequence>
<comment type="caution">
    <text evidence="4">The sequence shown here is derived from an EMBL/GenBank/DDBJ whole genome shotgun (WGS) entry which is preliminary data.</text>
</comment>
<dbReference type="SUPFAM" id="SSF55073">
    <property type="entry name" value="Nucleotide cyclase"/>
    <property type="match status" value="1"/>
</dbReference>
<dbReference type="NCBIfam" id="TIGR00254">
    <property type="entry name" value="GGDEF"/>
    <property type="match status" value="1"/>
</dbReference>
<evidence type="ECO:0008006" key="6">
    <source>
        <dbReference type="Google" id="ProtNLM"/>
    </source>
</evidence>
<keyword evidence="1" id="KW-0472">Membrane</keyword>
<dbReference type="SUPFAM" id="SSF141868">
    <property type="entry name" value="EAL domain-like"/>
    <property type="match status" value="1"/>
</dbReference>
<dbReference type="Gene3D" id="3.30.450.20">
    <property type="entry name" value="PAS domain"/>
    <property type="match status" value="1"/>
</dbReference>
<evidence type="ECO:0000256" key="1">
    <source>
        <dbReference type="SAM" id="Phobius"/>
    </source>
</evidence>
<accession>A0A1T2DIE4</accession>
<reference evidence="4 5" key="1">
    <citation type="submission" date="2016-11" db="EMBL/GenBank/DDBJ databases">
        <title>Mixed transmission modes and dynamic genome evolution in an obligate animal-bacterial symbiosis.</title>
        <authorList>
            <person name="Russell S.L."/>
            <person name="Corbett-Detig R.B."/>
            <person name="Cavanaugh C.M."/>
        </authorList>
    </citation>
    <scope>NUCLEOTIDE SEQUENCE [LARGE SCALE GENOMIC DNA]</scope>
    <source>
        <strain evidence="4">MA-KB16</strain>
    </source>
</reference>
<dbReference type="AlphaFoldDB" id="A0A1T2DIE4"/>
<dbReference type="InterPro" id="IPR001633">
    <property type="entry name" value="EAL_dom"/>
</dbReference>
<feature type="transmembrane region" description="Helical" evidence="1">
    <location>
        <begin position="12"/>
        <end position="33"/>
    </location>
</feature>
<feature type="domain" description="EAL" evidence="2">
    <location>
        <begin position="523"/>
        <end position="777"/>
    </location>
</feature>
<dbReference type="Gene3D" id="3.30.70.270">
    <property type="match status" value="1"/>
</dbReference>
<dbReference type="InterPro" id="IPR029787">
    <property type="entry name" value="Nucleotide_cyclase"/>
</dbReference>
<dbReference type="CDD" id="cd01949">
    <property type="entry name" value="GGDEF"/>
    <property type="match status" value="1"/>
</dbReference>
<feature type="domain" description="GGDEF" evidence="3">
    <location>
        <begin position="381"/>
        <end position="514"/>
    </location>
</feature>
<dbReference type="InterPro" id="IPR035919">
    <property type="entry name" value="EAL_sf"/>
</dbReference>
<dbReference type="InterPro" id="IPR000160">
    <property type="entry name" value="GGDEF_dom"/>
</dbReference>
<dbReference type="Pfam" id="PF00990">
    <property type="entry name" value="GGDEF"/>
    <property type="match status" value="1"/>
</dbReference>
<dbReference type="Pfam" id="PF00563">
    <property type="entry name" value="EAL"/>
    <property type="match status" value="1"/>
</dbReference>
<protein>
    <recommendedName>
        <fullName evidence="6">Diguanylate cyclase</fullName>
    </recommendedName>
</protein>
<dbReference type="PROSITE" id="PS50887">
    <property type="entry name" value="GGDEF"/>
    <property type="match status" value="1"/>
</dbReference>
<organism evidence="4 5">
    <name type="scientific">Solemya velum gill symbiont</name>
    <dbReference type="NCBI Taxonomy" id="2340"/>
    <lineage>
        <taxon>Bacteria</taxon>
        <taxon>Pseudomonadati</taxon>
        <taxon>Pseudomonadota</taxon>
        <taxon>Gammaproteobacteria</taxon>
        <taxon>sulfur-oxidizing symbionts</taxon>
    </lineage>
</organism>
<name>A0A1T2DIE4_SOVGS</name>
<evidence type="ECO:0000313" key="4">
    <source>
        <dbReference type="EMBL" id="OOY35774.1"/>
    </source>
</evidence>
<keyword evidence="1" id="KW-0812">Transmembrane</keyword>
<evidence type="ECO:0000313" key="5">
    <source>
        <dbReference type="Proteomes" id="UP000190962"/>
    </source>
</evidence>
<proteinExistence type="predicted"/>
<dbReference type="PROSITE" id="PS50883">
    <property type="entry name" value="EAL"/>
    <property type="match status" value="1"/>
</dbReference>
<dbReference type="Gene3D" id="6.10.340.10">
    <property type="match status" value="1"/>
</dbReference>
<dbReference type="PANTHER" id="PTHR33121">
    <property type="entry name" value="CYCLIC DI-GMP PHOSPHODIESTERASE PDEF"/>
    <property type="match status" value="1"/>
</dbReference>
<dbReference type="Proteomes" id="UP000190962">
    <property type="component" value="Unassembled WGS sequence"/>
</dbReference>